<dbReference type="GO" id="GO:0005737">
    <property type="term" value="C:cytoplasm"/>
    <property type="evidence" value="ECO:0007669"/>
    <property type="project" value="UniProtKB-SubCell"/>
</dbReference>
<dbReference type="AlphaFoldDB" id="A0A1X7GLE4"/>
<organism evidence="6 7">
    <name type="scientific">Azospirillum oryzae</name>
    <dbReference type="NCBI Taxonomy" id="286727"/>
    <lineage>
        <taxon>Bacteria</taxon>
        <taxon>Pseudomonadati</taxon>
        <taxon>Pseudomonadota</taxon>
        <taxon>Alphaproteobacteria</taxon>
        <taxon>Rhodospirillales</taxon>
        <taxon>Azospirillaceae</taxon>
        <taxon>Azospirillum</taxon>
    </lineage>
</organism>
<keyword evidence="2 4" id="KW-0560">Oxidoreductase</keyword>
<dbReference type="Proteomes" id="UP000192936">
    <property type="component" value="Unassembled WGS sequence"/>
</dbReference>
<dbReference type="PIRSF" id="PIRSF000857">
    <property type="entry name" value="PAPS_reductase"/>
    <property type="match status" value="1"/>
</dbReference>
<feature type="binding site" evidence="4">
    <location>
        <position position="202"/>
    </location>
    <ligand>
        <name>[4Fe-4S] cluster</name>
        <dbReference type="ChEBI" id="CHEBI:49883"/>
    </ligand>
</feature>
<keyword evidence="4" id="KW-0963">Cytoplasm</keyword>
<evidence type="ECO:0000256" key="3">
    <source>
        <dbReference type="ARBA" id="ARBA00024327"/>
    </source>
</evidence>
<comment type="catalytic activity">
    <reaction evidence="4">
        <text>[thioredoxin]-disulfide + sulfite + AMP + 2 H(+) = adenosine 5'-phosphosulfate + [thioredoxin]-dithiol</text>
        <dbReference type="Rhea" id="RHEA:21976"/>
        <dbReference type="Rhea" id="RHEA-COMP:10698"/>
        <dbReference type="Rhea" id="RHEA-COMP:10700"/>
        <dbReference type="ChEBI" id="CHEBI:15378"/>
        <dbReference type="ChEBI" id="CHEBI:17359"/>
        <dbReference type="ChEBI" id="CHEBI:29950"/>
        <dbReference type="ChEBI" id="CHEBI:50058"/>
        <dbReference type="ChEBI" id="CHEBI:58243"/>
        <dbReference type="ChEBI" id="CHEBI:456215"/>
        <dbReference type="EC" id="1.8.4.10"/>
    </reaction>
</comment>
<dbReference type="InterPro" id="IPR014729">
    <property type="entry name" value="Rossmann-like_a/b/a_fold"/>
</dbReference>
<comment type="function">
    <text evidence="4">Catalyzes the formation of sulfite from adenosine 5'-phosphosulfate (APS) using thioredoxin as an electron donor.</text>
</comment>
<dbReference type="EC" id="1.8.4.10" evidence="4"/>
<dbReference type="Pfam" id="PF01507">
    <property type="entry name" value="PAPS_reduct"/>
    <property type="match status" value="1"/>
</dbReference>
<dbReference type="PANTHER" id="PTHR46509:SF1">
    <property type="entry name" value="PHOSPHOADENOSINE PHOSPHOSULFATE REDUCTASE"/>
    <property type="match status" value="1"/>
</dbReference>
<gene>
    <name evidence="4" type="primary">cysH</name>
    <name evidence="6" type="ORF">SAMN02982917_3995</name>
</gene>
<dbReference type="NCBIfam" id="NF002537">
    <property type="entry name" value="PRK02090.1"/>
    <property type="match status" value="1"/>
</dbReference>
<dbReference type="PANTHER" id="PTHR46509">
    <property type="entry name" value="PHOSPHOADENOSINE PHOSPHOSULFATE REDUCTASE"/>
    <property type="match status" value="1"/>
</dbReference>
<dbReference type="GO" id="GO:0051539">
    <property type="term" value="F:4 iron, 4 sulfur cluster binding"/>
    <property type="evidence" value="ECO:0007669"/>
    <property type="project" value="UniProtKB-UniRule"/>
</dbReference>
<dbReference type="InterPro" id="IPR002500">
    <property type="entry name" value="PAPS_reduct_dom"/>
</dbReference>
<keyword evidence="4" id="KW-0408">Iron</keyword>
<dbReference type="Gene3D" id="3.40.50.620">
    <property type="entry name" value="HUPs"/>
    <property type="match status" value="1"/>
</dbReference>
<feature type="active site" description="Nucleophile; cysteine thiosulfonate intermediate" evidence="4">
    <location>
        <position position="225"/>
    </location>
</feature>
<dbReference type="HAMAP" id="MF_00063">
    <property type="entry name" value="CysH"/>
    <property type="match status" value="1"/>
</dbReference>
<comment type="subcellular location">
    <subcellularLocation>
        <location evidence="4">Cytoplasm</location>
    </subcellularLocation>
</comment>
<comment type="similarity">
    <text evidence="1 4">Belongs to the PAPS reductase family. CysH subfamily.</text>
</comment>
<dbReference type="GO" id="GO:0046872">
    <property type="term" value="F:metal ion binding"/>
    <property type="evidence" value="ECO:0007669"/>
    <property type="project" value="UniProtKB-KW"/>
</dbReference>
<dbReference type="GO" id="GO:0043866">
    <property type="term" value="F:adenylyl-sulfate reductase (thioredoxin) activity"/>
    <property type="evidence" value="ECO:0007669"/>
    <property type="project" value="UniProtKB-EC"/>
</dbReference>
<sequence length="236" mass="25776">MMDAETRVKHLTDSHGTLEGAPLLAAMHELFGGRIALLSSFGAESAVLLALAAEATPDFPVLFVNTGKLFGETLRYRDQLVERLGLRDVREIGPTADDLAAGDKDGLLFNRDYDACCHLRKTVPLERALATAGLEAWVTGRKRFQSATRAALPLFEAEGGRVKVNPLANWDKDRLEEEFTRRDLPRHPLEADGFLSIGCYTCTERVAPGADPRSGRWAGSAKTECGIHTTMIGIAR</sequence>
<feature type="domain" description="Phosphoadenosine phosphosulphate reductase" evidence="5">
    <location>
        <begin position="35"/>
        <end position="204"/>
    </location>
</feature>
<feature type="binding site" evidence="4">
    <location>
        <position position="116"/>
    </location>
    <ligand>
        <name>[4Fe-4S] cluster</name>
        <dbReference type="ChEBI" id="CHEBI:49883"/>
    </ligand>
</feature>
<dbReference type="GO" id="GO:0019379">
    <property type="term" value="P:sulfate assimilation, phosphoadenylyl sulfate reduction by phosphoadenylyl-sulfate reductase (thioredoxin)"/>
    <property type="evidence" value="ECO:0007669"/>
    <property type="project" value="UniProtKB-UniRule"/>
</dbReference>
<reference evidence="6 7" key="1">
    <citation type="submission" date="2017-04" db="EMBL/GenBank/DDBJ databases">
        <authorList>
            <person name="Afonso C.L."/>
            <person name="Miller P.J."/>
            <person name="Scott M.A."/>
            <person name="Spackman E."/>
            <person name="Goraichik I."/>
            <person name="Dimitrov K.M."/>
            <person name="Suarez D.L."/>
            <person name="Swayne D.E."/>
        </authorList>
    </citation>
    <scope>NUCLEOTIDE SEQUENCE [LARGE SCALE GENOMIC DNA]</scope>
    <source>
        <strain evidence="6 7">A2P</strain>
    </source>
</reference>
<evidence type="ECO:0000256" key="1">
    <source>
        <dbReference type="ARBA" id="ARBA00009732"/>
    </source>
</evidence>
<evidence type="ECO:0000313" key="7">
    <source>
        <dbReference type="Proteomes" id="UP000192936"/>
    </source>
</evidence>
<evidence type="ECO:0000256" key="2">
    <source>
        <dbReference type="ARBA" id="ARBA00023002"/>
    </source>
</evidence>
<comment type="pathway">
    <text evidence="3 4">Sulfur metabolism; hydrogen sulfide biosynthesis; sulfite from sulfate.</text>
</comment>
<keyword evidence="4" id="KW-0411">Iron-sulfur</keyword>
<evidence type="ECO:0000259" key="5">
    <source>
        <dbReference type="Pfam" id="PF01507"/>
    </source>
</evidence>
<comment type="cofactor">
    <cofactor evidence="4">
        <name>[4Fe-4S] cluster</name>
        <dbReference type="ChEBI" id="CHEBI:49883"/>
    </cofactor>
    <text evidence="4">Binds 1 [4Fe-4S] cluster per subunit.</text>
</comment>
<dbReference type="GO" id="GO:0004604">
    <property type="term" value="F:phosphoadenylyl-sulfate reductase (thioredoxin) activity"/>
    <property type="evidence" value="ECO:0007669"/>
    <property type="project" value="UniProtKB-UniRule"/>
</dbReference>
<proteinExistence type="inferred from homology"/>
<dbReference type="STRING" id="286727.SAMN02982917_3995"/>
<dbReference type="SUPFAM" id="SSF52402">
    <property type="entry name" value="Adenine nucleotide alpha hydrolases-like"/>
    <property type="match status" value="1"/>
</dbReference>
<dbReference type="GO" id="GO:0070814">
    <property type="term" value="P:hydrogen sulfide biosynthetic process"/>
    <property type="evidence" value="ECO:0007669"/>
    <property type="project" value="UniProtKB-UniRule"/>
</dbReference>
<name>A0A1X7GLE4_9PROT</name>
<accession>A0A1X7GLE4</accession>
<protein>
    <recommendedName>
        <fullName evidence="4">Adenosine 5'-phosphosulfate reductase</fullName>
        <shortName evidence="4">APS reductase</shortName>
        <ecNumber evidence="4">1.8.4.10</ecNumber>
    </recommendedName>
    <alternativeName>
        <fullName evidence="4">5'-adenylylsulfate reductase</fullName>
    </alternativeName>
    <alternativeName>
        <fullName evidence="4">Thioredoxin-dependent 5'-adenylylsulfate reductase</fullName>
    </alternativeName>
</protein>
<evidence type="ECO:0000256" key="4">
    <source>
        <dbReference type="HAMAP-Rule" id="MF_00063"/>
    </source>
</evidence>
<evidence type="ECO:0000313" key="6">
    <source>
        <dbReference type="EMBL" id="SMF71402.1"/>
    </source>
</evidence>
<keyword evidence="4" id="KW-0479">Metal-binding</keyword>
<feature type="binding site" evidence="4">
    <location>
        <position position="199"/>
    </location>
    <ligand>
        <name>[4Fe-4S] cluster</name>
        <dbReference type="ChEBI" id="CHEBI:49883"/>
    </ligand>
</feature>
<dbReference type="EMBL" id="FXAK01000007">
    <property type="protein sequence ID" value="SMF71402.1"/>
    <property type="molecule type" value="Genomic_DNA"/>
</dbReference>
<dbReference type="InterPro" id="IPR004511">
    <property type="entry name" value="PAPS/APS_Rdtase"/>
</dbReference>
<feature type="binding site" evidence="4">
    <location>
        <position position="117"/>
    </location>
    <ligand>
        <name>[4Fe-4S] cluster</name>
        <dbReference type="ChEBI" id="CHEBI:49883"/>
    </ligand>
</feature>